<feature type="region of interest" description="Disordered" evidence="1">
    <location>
        <begin position="182"/>
        <end position="217"/>
    </location>
</feature>
<evidence type="ECO:0000313" key="4">
    <source>
        <dbReference type="Proteomes" id="UP000309340"/>
    </source>
</evidence>
<organism evidence="3 4">
    <name type="scientific">Friedmanniomyces simplex</name>
    <dbReference type="NCBI Taxonomy" id="329884"/>
    <lineage>
        <taxon>Eukaryota</taxon>
        <taxon>Fungi</taxon>
        <taxon>Dikarya</taxon>
        <taxon>Ascomycota</taxon>
        <taxon>Pezizomycotina</taxon>
        <taxon>Dothideomycetes</taxon>
        <taxon>Dothideomycetidae</taxon>
        <taxon>Mycosphaerellales</taxon>
        <taxon>Teratosphaeriaceae</taxon>
        <taxon>Friedmanniomyces</taxon>
    </lineage>
</organism>
<comment type="caution">
    <text evidence="3">The sequence shown here is derived from an EMBL/GenBank/DDBJ whole genome shotgun (WGS) entry which is preliminary data.</text>
</comment>
<evidence type="ECO:0000313" key="3">
    <source>
        <dbReference type="EMBL" id="TKA66519.1"/>
    </source>
</evidence>
<dbReference type="EMBL" id="NAJQ01000640">
    <property type="protein sequence ID" value="TKA66519.1"/>
    <property type="molecule type" value="Genomic_DNA"/>
</dbReference>
<reference evidence="3 4" key="1">
    <citation type="submission" date="2017-03" db="EMBL/GenBank/DDBJ databases">
        <title>Genomes of endolithic fungi from Antarctica.</title>
        <authorList>
            <person name="Coleine C."/>
            <person name="Masonjones S."/>
            <person name="Stajich J.E."/>
        </authorList>
    </citation>
    <scope>NUCLEOTIDE SEQUENCE [LARGE SCALE GENOMIC DNA]</scope>
    <source>
        <strain evidence="3 4">CCFEE 5184</strain>
    </source>
</reference>
<gene>
    <name evidence="3" type="ORF">B0A55_09392</name>
</gene>
<dbReference type="Proteomes" id="UP000309340">
    <property type="component" value="Unassembled WGS sequence"/>
</dbReference>
<dbReference type="AlphaFoldDB" id="A0A4V5NFI7"/>
<accession>A0A4V5NFI7</accession>
<proteinExistence type="predicted"/>
<keyword evidence="2" id="KW-0812">Transmembrane</keyword>
<evidence type="ECO:0008006" key="5">
    <source>
        <dbReference type="Google" id="ProtNLM"/>
    </source>
</evidence>
<evidence type="ECO:0000256" key="1">
    <source>
        <dbReference type="SAM" id="MobiDB-lite"/>
    </source>
</evidence>
<evidence type="ECO:0000256" key="2">
    <source>
        <dbReference type="SAM" id="Phobius"/>
    </source>
</evidence>
<feature type="compositionally biased region" description="Basic and acidic residues" evidence="1">
    <location>
        <begin position="203"/>
        <end position="214"/>
    </location>
</feature>
<name>A0A4V5NFI7_9PEZI</name>
<keyword evidence="2" id="KW-0472">Membrane</keyword>
<protein>
    <recommendedName>
        <fullName evidence="5">Transmembrane protein</fullName>
    </recommendedName>
</protein>
<sequence length="355" mass="38309">MTDFDSGFGFTTRAVEAPSMMMPAATRTVNATELPAIYSDTKMDSTKMRGNELPEMPAWIIGLLAGLLSFGFIVAVALYLANYPPEWAWLRSIQAPPLQRTSKGYTKLNEKDEDEAHEPPGRKTPYLHSAELATGLGISYASSSTAKGGGGLAARRRKNLSVDTSATYGGLRIAMPGSAYYDEVNAKKREQQGRQQQRRRRRSYDEEKLRHREPPPLSPARFAWEALTAPIPGIATFSAMFVGGGGGGGGGRKSLGDGGLKYYEREPGLKSGTYTPGSGLETGTEPFGTPAEVSVPDDRIGNVFHRIGESVEHAAEKLGKVLSDVVDGNAEEGLLLPVRDSERGRGYEPVLRVVA</sequence>
<keyword evidence="2" id="KW-1133">Transmembrane helix</keyword>
<dbReference type="OrthoDB" id="3646524at2759"/>
<feature type="transmembrane region" description="Helical" evidence="2">
    <location>
        <begin position="58"/>
        <end position="81"/>
    </location>
</feature>
<keyword evidence="4" id="KW-1185">Reference proteome</keyword>